<name>A0A919EYX3_9ACTN</name>
<evidence type="ECO:0000313" key="2">
    <source>
        <dbReference type="EMBL" id="GHG60299.1"/>
    </source>
</evidence>
<feature type="region of interest" description="Disordered" evidence="1">
    <location>
        <begin position="22"/>
        <end position="60"/>
    </location>
</feature>
<dbReference type="EMBL" id="BNBF01000016">
    <property type="protein sequence ID" value="GHG60299.1"/>
    <property type="molecule type" value="Genomic_DNA"/>
</dbReference>
<evidence type="ECO:0000256" key="1">
    <source>
        <dbReference type="SAM" id="MobiDB-lite"/>
    </source>
</evidence>
<dbReference type="AlphaFoldDB" id="A0A919EYX3"/>
<reference evidence="3" key="1">
    <citation type="journal article" date="2019" name="Int. J. Syst. Evol. Microbiol.">
        <title>The Global Catalogue of Microorganisms (GCM) 10K type strain sequencing project: providing services to taxonomists for standard genome sequencing and annotation.</title>
        <authorList>
            <consortium name="The Broad Institute Genomics Platform"/>
            <consortium name="The Broad Institute Genome Sequencing Center for Infectious Disease"/>
            <person name="Wu L."/>
            <person name="Ma J."/>
        </authorList>
    </citation>
    <scope>NUCLEOTIDE SEQUENCE [LARGE SCALE GENOMIC DNA]</scope>
    <source>
        <strain evidence="3">JCM 4253</strain>
    </source>
</reference>
<sequence>MSLREGAVATGVDMDAARIVTPGSAGNSTGAVQQKGGRGANGLTCDGVPVAGAGRRADDA</sequence>
<proteinExistence type="predicted"/>
<accession>A0A919EYX3</accession>
<gene>
    <name evidence="2" type="ORF">GCM10018980_48660</name>
</gene>
<evidence type="ECO:0000313" key="3">
    <source>
        <dbReference type="Proteomes" id="UP000619355"/>
    </source>
</evidence>
<keyword evidence="3" id="KW-1185">Reference proteome</keyword>
<comment type="caution">
    <text evidence="2">The sequence shown here is derived from an EMBL/GenBank/DDBJ whole genome shotgun (WGS) entry which is preliminary data.</text>
</comment>
<dbReference type="Proteomes" id="UP000619355">
    <property type="component" value="Unassembled WGS sequence"/>
</dbReference>
<protein>
    <submittedName>
        <fullName evidence="2">Uncharacterized protein</fullName>
    </submittedName>
</protein>
<organism evidence="2 3">
    <name type="scientific">Streptomyces capoamus</name>
    <dbReference type="NCBI Taxonomy" id="68183"/>
    <lineage>
        <taxon>Bacteria</taxon>
        <taxon>Bacillati</taxon>
        <taxon>Actinomycetota</taxon>
        <taxon>Actinomycetes</taxon>
        <taxon>Kitasatosporales</taxon>
        <taxon>Streptomycetaceae</taxon>
        <taxon>Streptomyces</taxon>
    </lineage>
</organism>